<keyword evidence="4" id="KW-0539">Nucleus</keyword>
<accession>A0A672RDM3</accession>
<dbReference type="InterPro" id="IPR057989">
    <property type="entry name" value="TPR_RPAP1/MINIYO-like"/>
</dbReference>
<dbReference type="GO" id="GO:0006366">
    <property type="term" value="P:transcription by RNA polymerase II"/>
    <property type="evidence" value="ECO:0007669"/>
    <property type="project" value="InterPro"/>
</dbReference>
<keyword evidence="10" id="KW-1185">Reference proteome</keyword>
<dbReference type="PANTHER" id="PTHR21483">
    <property type="entry name" value="RNA POLYMERASE II-ASSOCIATED PROTEIN 1"/>
    <property type="match status" value="1"/>
</dbReference>
<evidence type="ECO:0000256" key="3">
    <source>
        <dbReference type="ARBA" id="ARBA00023163"/>
    </source>
</evidence>
<feature type="compositionally biased region" description="Polar residues" evidence="5">
    <location>
        <begin position="274"/>
        <end position="284"/>
    </location>
</feature>
<organism evidence="9 10">
    <name type="scientific">Sinocyclocheilus grahami</name>
    <name type="common">Dianchi golden-line fish</name>
    <name type="synonym">Barbus grahami</name>
    <dbReference type="NCBI Taxonomy" id="75366"/>
    <lineage>
        <taxon>Eukaryota</taxon>
        <taxon>Metazoa</taxon>
        <taxon>Chordata</taxon>
        <taxon>Craniata</taxon>
        <taxon>Vertebrata</taxon>
        <taxon>Euteleostomi</taxon>
        <taxon>Actinopterygii</taxon>
        <taxon>Neopterygii</taxon>
        <taxon>Teleostei</taxon>
        <taxon>Ostariophysi</taxon>
        <taxon>Cypriniformes</taxon>
        <taxon>Cyprinidae</taxon>
        <taxon>Cyprininae</taxon>
        <taxon>Sinocyclocheilus</taxon>
    </lineage>
</organism>
<evidence type="ECO:0000259" key="7">
    <source>
        <dbReference type="Pfam" id="PF08621"/>
    </source>
</evidence>
<dbReference type="Pfam" id="PF08620">
    <property type="entry name" value="RPAP1_C"/>
    <property type="match status" value="1"/>
</dbReference>
<feature type="region of interest" description="Disordered" evidence="5">
    <location>
        <begin position="27"/>
        <end position="97"/>
    </location>
</feature>
<comment type="similarity">
    <text evidence="2">Belongs to the RPAP1 family.</text>
</comment>
<evidence type="ECO:0000313" key="10">
    <source>
        <dbReference type="Proteomes" id="UP000472262"/>
    </source>
</evidence>
<proteinExistence type="inferred from homology"/>
<dbReference type="Ensembl" id="ENSSGRT00000092222.1">
    <property type="protein sequence ID" value="ENSSGRP00000086623.1"/>
    <property type="gene ID" value="ENSSGRG00000043563.1"/>
</dbReference>
<dbReference type="Proteomes" id="UP000472262">
    <property type="component" value="Unassembled WGS sequence"/>
</dbReference>
<feature type="compositionally biased region" description="Polar residues" evidence="5">
    <location>
        <begin position="170"/>
        <end position="184"/>
    </location>
</feature>
<dbReference type="InterPro" id="IPR039913">
    <property type="entry name" value="RPAP1/Rba50"/>
</dbReference>
<dbReference type="PANTHER" id="PTHR21483:SF18">
    <property type="entry name" value="RNA POLYMERASE II-ASSOCIATED PROTEIN 1"/>
    <property type="match status" value="1"/>
</dbReference>
<feature type="compositionally biased region" description="Acidic residues" evidence="5">
    <location>
        <begin position="498"/>
        <end position="507"/>
    </location>
</feature>
<keyword evidence="3" id="KW-0804">Transcription</keyword>
<evidence type="ECO:0000313" key="9">
    <source>
        <dbReference type="Ensembl" id="ENSSGRP00000086623.1"/>
    </source>
</evidence>
<dbReference type="Pfam" id="PF08621">
    <property type="entry name" value="RPAP1_N"/>
    <property type="match status" value="1"/>
</dbReference>
<name>A0A672RDM3_SINGR</name>
<feature type="compositionally biased region" description="Basic and acidic residues" evidence="5">
    <location>
        <begin position="508"/>
        <end position="523"/>
    </location>
</feature>
<protein>
    <submittedName>
        <fullName evidence="9">RNA polymerase II associated protein 1</fullName>
    </submittedName>
</protein>
<feature type="domain" description="RPAP1 N-terminal" evidence="7">
    <location>
        <begin position="230"/>
        <end position="273"/>
    </location>
</feature>
<feature type="region of interest" description="Disordered" evidence="5">
    <location>
        <begin position="267"/>
        <end position="310"/>
    </location>
</feature>
<dbReference type="InterPro" id="IPR013929">
    <property type="entry name" value="RPAP1_C"/>
</dbReference>
<evidence type="ECO:0000256" key="1">
    <source>
        <dbReference type="ARBA" id="ARBA00004123"/>
    </source>
</evidence>
<reference evidence="9" key="1">
    <citation type="submission" date="2025-08" db="UniProtKB">
        <authorList>
            <consortium name="Ensembl"/>
        </authorList>
    </citation>
    <scope>IDENTIFICATION</scope>
</reference>
<evidence type="ECO:0000256" key="4">
    <source>
        <dbReference type="ARBA" id="ARBA00023242"/>
    </source>
</evidence>
<feature type="compositionally biased region" description="Basic and acidic residues" evidence="5">
    <location>
        <begin position="288"/>
        <end position="302"/>
    </location>
</feature>
<feature type="compositionally biased region" description="Basic and acidic residues" evidence="5">
    <location>
        <begin position="39"/>
        <end position="53"/>
    </location>
</feature>
<evidence type="ECO:0000256" key="5">
    <source>
        <dbReference type="SAM" id="MobiDB-lite"/>
    </source>
</evidence>
<dbReference type="Pfam" id="PF25766">
    <property type="entry name" value="TPR_RPAP1"/>
    <property type="match status" value="1"/>
</dbReference>
<feature type="domain" description="RPAP1/MINIYO-like TPR repeats" evidence="8">
    <location>
        <begin position="1097"/>
        <end position="1320"/>
    </location>
</feature>
<reference evidence="9" key="2">
    <citation type="submission" date="2025-09" db="UniProtKB">
        <authorList>
            <consortium name="Ensembl"/>
        </authorList>
    </citation>
    <scope>IDENTIFICATION</scope>
</reference>
<gene>
    <name evidence="9" type="primary">rpap1</name>
</gene>
<feature type="region of interest" description="Disordered" evidence="5">
    <location>
        <begin position="498"/>
        <end position="523"/>
    </location>
</feature>
<feature type="domain" description="RPAP1 C-terminal" evidence="6">
    <location>
        <begin position="355"/>
        <end position="420"/>
    </location>
</feature>
<sequence>MLRRPKPTDSEADLLREQQELLAAGGRSTVAVVKRPDKRRGDAAAAEAHEQGNQRDVVTIEDLPDELPTLTPAPPKKSRFKQERVHFEDEDPEERLDRHDTHISAVLSRIIERDTSAVPVSLPCITGTAFPKVLHRSGIESEVQERAIRGRKSIFARQIAAQRAKKEDVQSLNGSESRDQSSASRHVGFLPLENMETEQPESDVMDRVGGPVLLTGQGLGIANSAMETMKIHEENQSKLQVMSQSEILQEQRKLLAQLDPRLVEFVRSRKAQRTPGSESASGPVTSPELDHSIKAQESQRDTMEDDEEDENQLVVQLPIKPQKEWLHMDKVEPEKLEWTRDLPAPRKQGTKKAMQARFDFAGTLIPPTKDLPTHLGLHHHGEEPELAGYSLQELFLLSRSQLNQQRNLAVSTLANVLAKAHAGEYISSLKGSVLSSLLDAGLLFLLRFSLDDSVEGVMSAAVHALRALLVSSYDEECLDNAFPWLLGMATFPLLPTAQEDEDDEGLDETMKETAKEKEEKKTDHDVARQDVVKGFLKMQGLSRLRYILEVVRPSPRVVLDILEVLIRMARHSTAAATEILACPRLMTTVISEFLPCSWAPATSQALSSLYGLPVALAMKLLRVLASAGRHACARILNSLGGKELLSRFVVVEPSEMLLEAGEALRCSTEALRLFAVAASYGQACNLYTDLYPVLVKRLQAGNRLCASSEAVLFLELDRIKALLVLLTRVTQTAGCHEELQRDLVSAQGTECPPPPPVVWSHVMGLQPTVISSLKGCVRAVDGPAQMSSARILLPSYLLYIEAYYSQLCVQVGIYKKEISLKASVTPSLLKQLEHNSDYVLFCCRSSSMICNPGLSAAGGEVVPSLPSLGCSRLKTSSTMAGPNSPLSLPTALLYLLNTITSIHKGLIKKFSHLILSDSVLSYLRSCIGAMPSVSQMSAWILHHEHHLLYLLLRLAHKLVTATSVPVDPEVAKHAALFHQVSLALVSWLLPGSEYLAHELMSVMTFSHSLLPEGVHGETEVAALAELQLKDRTSPAVGALLRDALHHLPSIRGCYLTHLAHLESSVLSSRDRYLGRTPFVSSHLLPELTGPSLPSDWPFLPLISLYERMGAGGEQQVESLPEGSVQSVTHCLQWLLVLESWREQALTAVPPVAKLARLACVFLCSSDLFLERPVQELTWALFRRLTRPAQLEALDLGSPPPGLASFHDLYSALLAQYEAVSFGDPLFGCFMLLPLQRRYSVTMRLAVFGEHVGMLRSLGVSLQQLPIPLEKFTCPMEDSLPLLRLYFRALVTGALKRNWCPVLYVVTVAHLNAFFFSQDEVAEVNYLCNKTSVILVLKNHLLLFRLPQQNSELGFSTYEQLPPIRARRLESIVGTEVKGGER</sequence>
<evidence type="ECO:0000259" key="6">
    <source>
        <dbReference type="Pfam" id="PF08620"/>
    </source>
</evidence>
<comment type="subcellular location">
    <subcellularLocation>
        <location evidence="1">Nucleus</location>
    </subcellularLocation>
</comment>
<dbReference type="InterPro" id="IPR013930">
    <property type="entry name" value="RPAP1_N"/>
</dbReference>
<feature type="region of interest" description="Disordered" evidence="5">
    <location>
        <begin position="165"/>
        <end position="191"/>
    </location>
</feature>
<evidence type="ECO:0000256" key="2">
    <source>
        <dbReference type="ARBA" id="ARBA00009953"/>
    </source>
</evidence>
<evidence type="ECO:0000259" key="8">
    <source>
        <dbReference type="Pfam" id="PF25766"/>
    </source>
</evidence>